<feature type="transmembrane region" description="Helical" evidence="1">
    <location>
        <begin position="48"/>
        <end position="70"/>
    </location>
</feature>
<comment type="caution">
    <text evidence="2">The sequence shown here is derived from an EMBL/GenBank/DDBJ whole genome shotgun (WGS) entry which is preliminary data.</text>
</comment>
<dbReference type="AlphaFoldDB" id="A0A078QJK7"/>
<dbReference type="RefSeq" id="WP_032946777.1">
    <property type="nucleotide sequence ID" value="NZ_JNHI01000116.1"/>
</dbReference>
<gene>
    <name evidence="2" type="ORF">M097_4889</name>
</gene>
<dbReference type="Proteomes" id="UP000028134">
    <property type="component" value="Unassembled WGS sequence"/>
</dbReference>
<name>A0A078QJK7_PHOVU</name>
<feature type="transmembrane region" description="Helical" evidence="1">
    <location>
        <begin position="16"/>
        <end position="41"/>
    </location>
</feature>
<sequence>MKLQIIESISKHEVTLVLVIGILMLIDKGIMPIGMIALLLLTEGIIGFLFRALLLIVRIAFIFFIVGLLFF</sequence>
<accession>A0A078QJK7</accession>
<dbReference type="EMBL" id="JNHI01000116">
    <property type="protein sequence ID" value="KDS23375.1"/>
    <property type="molecule type" value="Genomic_DNA"/>
</dbReference>
<dbReference type="PATRIC" id="fig|1339350.3.peg.4616"/>
<protein>
    <submittedName>
        <fullName evidence="2">Putative membrane protein</fullName>
    </submittedName>
</protein>
<keyword evidence="1" id="KW-0472">Membrane</keyword>
<keyword evidence="1" id="KW-1133">Transmembrane helix</keyword>
<evidence type="ECO:0000313" key="2">
    <source>
        <dbReference type="EMBL" id="KDS23375.1"/>
    </source>
</evidence>
<evidence type="ECO:0000256" key="1">
    <source>
        <dbReference type="SAM" id="Phobius"/>
    </source>
</evidence>
<reference evidence="2 3" key="1">
    <citation type="submission" date="2014-04" db="EMBL/GenBank/DDBJ databases">
        <authorList>
            <person name="Sears C."/>
            <person name="Carroll K."/>
            <person name="Sack B.R."/>
            <person name="Qadri F."/>
            <person name="Myers L.L."/>
            <person name="Chung G.-T."/>
            <person name="Escheverria P."/>
            <person name="Fraser C.M."/>
            <person name="Sadzewicz L."/>
            <person name="Shefchek K.A."/>
            <person name="Tallon L."/>
            <person name="Das S.P."/>
            <person name="Daugherty S."/>
            <person name="Mongodin E.F."/>
        </authorList>
    </citation>
    <scope>NUCLEOTIDE SEQUENCE [LARGE SCALE GENOMIC DNA]</scope>
    <source>
        <strain evidence="3">3775 SL(B) 10 (iv)</strain>
    </source>
</reference>
<proteinExistence type="predicted"/>
<organism evidence="2 3">
    <name type="scientific">Phocaeicola vulgatus str. 3775 SL</name>
    <name type="common">B</name>
    <name type="synonym">iv</name>
    <dbReference type="NCBI Taxonomy" id="1339350"/>
    <lineage>
        <taxon>Bacteria</taxon>
        <taxon>Pseudomonadati</taxon>
        <taxon>Bacteroidota</taxon>
        <taxon>Bacteroidia</taxon>
        <taxon>Bacteroidales</taxon>
        <taxon>Bacteroidaceae</taxon>
        <taxon>Phocaeicola</taxon>
    </lineage>
</organism>
<evidence type="ECO:0000313" key="3">
    <source>
        <dbReference type="Proteomes" id="UP000028134"/>
    </source>
</evidence>
<keyword evidence="1" id="KW-0812">Transmembrane</keyword>